<dbReference type="Pfam" id="PF23218">
    <property type="entry name" value="PH_AIR9"/>
    <property type="match status" value="1"/>
</dbReference>
<sequence>MLRSRHRNEGELAKATHPLKASTGGIVGGCNEGGDDRKFFPFGYGNEILGKEALIEKDKKVPGVGNLERKILEVNRNRVKVVKPEFQDIFSYH</sequence>
<dbReference type="EMBL" id="JBBWWR010000020">
    <property type="protein sequence ID" value="KAK8939395.1"/>
    <property type="molecule type" value="Genomic_DNA"/>
</dbReference>
<evidence type="ECO:0000259" key="1">
    <source>
        <dbReference type="Pfam" id="PF23218"/>
    </source>
</evidence>
<dbReference type="InterPro" id="IPR056287">
    <property type="entry name" value="PH_AIR9"/>
</dbReference>
<accession>A0ABR2LEJ3</accession>
<keyword evidence="3" id="KW-1185">Reference proteome</keyword>
<evidence type="ECO:0000313" key="2">
    <source>
        <dbReference type="EMBL" id="KAK8939395.1"/>
    </source>
</evidence>
<comment type="caution">
    <text evidence="2">The sequence shown here is derived from an EMBL/GenBank/DDBJ whole genome shotgun (WGS) entry which is preliminary data.</text>
</comment>
<protein>
    <recommendedName>
        <fullName evidence="1">AIR9 PH-like domain-containing protein</fullName>
    </recommendedName>
</protein>
<feature type="domain" description="AIR9 PH-like" evidence="1">
    <location>
        <begin position="57"/>
        <end position="91"/>
    </location>
</feature>
<name>A0ABR2LEJ3_9ASPA</name>
<organism evidence="2 3">
    <name type="scientific">Platanthera guangdongensis</name>
    <dbReference type="NCBI Taxonomy" id="2320717"/>
    <lineage>
        <taxon>Eukaryota</taxon>
        <taxon>Viridiplantae</taxon>
        <taxon>Streptophyta</taxon>
        <taxon>Embryophyta</taxon>
        <taxon>Tracheophyta</taxon>
        <taxon>Spermatophyta</taxon>
        <taxon>Magnoliopsida</taxon>
        <taxon>Liliopsida</taxon>
        <taxon>Asparagales</taxon>
        <taxon>Orchidaceae</taxon>
        <taxon>Orchidoideae</taxon>
        <taxon>Orchideae</taxon>
        <taxon>Orchidinae</taxon>
        <taxon>Platanthera</taxon>
    </lineage>
</organism>
<dbReference type="Proteomes" id="UP001412067">
    <property type="component" value="Unassembled WGS sequence"/>
</dbReference>
<gene>
    <name evidence="2" type="ORF">KSP40_PGU003832</name>
</gene>
<proteinExistence type="predicted"/>
<evidence type="ECO:0000313" key="3">
    <source>
        <dbReference type="Proteomes" id="UP001412067"/>
    </source>
</evidence>
<reference evidence="2 3" key="1">
    <citation type="journal article" date="2022" name="Nat. Plants">
        <title>Genomes of leafy and leafless Platanthera orchids illuminate the evolution of mycoheterotrophy.</title>
        <authorList>
            <person name="Li M.H."/>
            <person name="Liu K.W."/>
            <person name="Li Z."/>
            <person name="Lu H.C."/>
            <person name="Ye Q.L."/>
            <person name="Zhang D."/>
            <person name="Wang J.Y."/>
            <person name="Li Y.F."/>
            <person name="Zhong Z.M."/>
            <person name="Liu X."/>
            <person name="Yu X."/>
            <person name="Liu D.K."/>
            <person name="Tu X.D."/>
            <person name="Liu B."/>
            <person name="Hao Y."/>
            <person name="Liao X.Y."/>
            <person name="Jiang Y.T."/>
            <person name="Sun W.H."/>
            <person name="Chen J."/>
            <person name="Chen Y.Q."/>
            <person name="Ai Y."/>
            <person name="Zhai J.W."/>
            <person name="Wu S.S."/>
            <person name="Zhou Z."/>
            <person name="Hsiao Y.Y."/>
            <person name="Wu W.L."/>
            <person name="Chen Y.Y."/>
            <person name="Lin Y.F."/>
            <person name="Hsu J.L."/>
            <person name="Li C.Y."/>
            <person name="Wang Z.W."/>
            <person name="Zhao X."/>
            <person name="Zhong W.Y."/>
            <person name="Ma X.K."/>
            <person name="Ma L."/>
            <person name="Huang J."/>
            <person name="Chen G.Z."/>
            <person name="Huang M.Z."/>
            <person name="Huang L."/>
            <person name="Peng D.H."/>
            <person name="Luo Y.B."/>
            <person name="Zou S.Q."/>
            <person name="Chen S.P."/>
            <person name="Lan S."/>
            <person name="Tsai W.C."/>
            <person name="Van de Peer Y."/>
            <person name="Liu Z.J."/>
        </authorList>
    </citation>
    <scope>NUCLEOTIDE SEQUENCE [LARGE SCALE GENOMIC DNA]</scope>
    <source>
        <strain evidence="2">Lor288</strain>
    </source>
</reference>